<accession>A0AAD9K7H3</accession>
<proteinExistence type="predicted"/>
<gene>
    <name evidence="1" type="ORF">LSH36_50g02016</name>
</gene>
<dbReference type="AlphaFoldDB" id="A0AAD9K7H3"/>
<keyword evidence="2" id="KW-1185">Reference proteome</keyword>
<dbReference type="EMBL" id="JAODUP010000050">
    <property type="protein sequence ID" value="KAK2165433.1"/>
    <property type="molecule type" value="Genomic_DNA"/>
</dbReference>
<dbReference type="Proteomes" id="UP001208570">
    <property type="component" value="Unassembled WGS sequence"/>
</dbReference>
<name>A0AAD9K7H3_9ANNE</name>
<organism evidence="1 2">
    <name type="scientific">Paralvinella palmiformis</name>
    <dbReference type="NCBI Taxonomy" id="53620"/>
    <lineage>
        <taxon>Eukaryota</taxon>
        <taxon>Metazoa</taxon>
        <taxon>Spiralia</taxon>
        <taxon>Lophotrochozoa</taxon>
        <taxon>Annelida</taxon>
        <taxon>Polychaeta</taxon>
        <taxon>Sedentaria</taxon>
        <taxon>Canalipalpata</taxon>
        <taxon>Terebellida</taxon>
        <taxon>Terebelliformia</taxon>
        <taxon>Alvinellidae</taxon>
        <taxon>Paralvinella</taxon>
    </lineage>
</organism>
<evidence type="ECO:0000313" key="1">
    <source>
        <dbReference type="EMBL" id="KAK2165433.1"/>
    </source>
</evidence>
<reference evidence="1" key="1">
    <citation type="journal article" date="2023" name="Mol. Biol. Evol.">
        <title>Third-Generation Sequencing Reveals the Adaptive Role of the Epigenome in Three Deep-Sea Polychaetes.</title>
        <authorList>
            <person name="Perez M."/>
            <person name="Aroh O."/>
            <person name="Sun Y."/>
            <person name="Lan Y."/>
            <person name="Juniper S.K."/>
            <person name="Young C.R."/>
            <person name="Angers B."/>
            <person name="Qian P.Y."/>
        </authorList>
    </citation>
    <scope>NUCLEOTIDE SEQUENCE</scope>
    <source>
        <strain evidence="1">P08H-3</strain>
    </source>
</reference>
<comment type="caution">
    <text evidence="1">The sequence shown here is derived from an EMBL/GenBank/DDBJ whole genome shotgun (WGS) entry which is preliminary data.</text>
</comment>
<sequence length="306" mass="34922">MTIYLCSKREDDVRRVKVVTDARIQSSSSRRSRRPHLVLFTTMADLPERSLIHRYTIANWAAHSPDVLPILFLPPNSSRHMTSMAQDAIRKGWIILRTPRFLSGLPVLKDMFRIAERKAADNMASFIGYANADILFDANLTPTLLTIQKLRKGFWTNVFVVGRRAEVNVSLLTDQVTCLGCLTQIRNDGTIFFGAGQDYFITVPDQFPWQHIPDFVVGNRAYDNRISVETFQWHYDVIDVSRTLLAVHQIGDRNRFITPGRSHDYHLAAGAELTKGDISHAPWYTEFSGCVTATNGKCQIRLRRRL</sequence>
<protein>
    <submittedName>
        <fullName evidence="1">Uncharacterized protein</fullName>
    </submittedName>
</protein>
<evidence type="ECO:0000313" key="2">
    <source>
        <dbReference type="Proteomes" id="UP001208570"/>
    </source>
</evidence>